<evidence type="ECO:0000256" key="1">
    <source>
        <dbReference type="ARBA" id="ARBA00022737"/>
    </source>
</evidence>
<dbReference type="NCBIfam" id="TIGR01643">
    <property type="entry name" value="YD_repeat_2x"/>
    <property type="match status" value="3"/>
</dbReference>
<feature type="domain" description="WW" evidence="3">
    <location>
        <begin position="433"/>
        <end position="458"/>
    </location>
</feature>
<protein>
    <submittedName>
        <fullName evidence="4">RHS repeat-associated protein</fullName>
    </submittedName>
</protein>
<evidence type="ECO:0000313" key="4">
    <source>
        <dbReference type="EMBL" id="PRX46900.1"/>
    </source>
</evidence>
<reference evidence="4 5" key="1">
    <citation type="submission" date="2018-03" db="EMBL/GenBank/DDBJ databases">
        <title>Genomic Encyclopedia of Type Strains, Phase III (KMG-III): the genomes of soil and plant-associated and newly described type strains.</title>
        <authorList>
            <person name="Whitman W."/>
        </authorList>
    </citation>
    <scope>NUCLEOTIDE SEQUENCE [LARGE SCALE GENOMIC DNA]</scope>
    <source>
        <strain evidence="4 5">CGMCC 4.7104</strain>
    </source>
</reference>
<dbReference type="PANTHER" id="PTHR32305">
    <property type="match status" value="1"/>
</dbReference>
<dbReference type="Gene3D" id="2.180.10.10">
    <property type="entry name" value="RHS repeat-associated core"/>
    <property type="match status" value="2"/>
</dbReference>
<dbReference type="InterPro" id="IPR050708">
    <property type="entry name" value="T6SS_VgrG/RHS"/>
</dbReference>
<feature type="region of interest" description="Disordered" evidence="2">
    <location>
        <begin position="83"/>
        <end position="111"/>
    </location>
</feature>
<keyword evidence="1" id="KW-0677">Repeat</keyword>
<dbReference type="EMBL" id="PVNG01000043">
    <property type="protein sequence ID" value="PRX46900.1"/>
    <property type="molecule type" value="Genomic_DNA"/>
</dbReference>
<dbReference type="PROSITE" id="PS01159">
    <property type="entry name" value="WW_DOMAIN_1"/>
    <property type="match status" value="1"/>
</dbReference>
<dbReference type="Pfam" id="PF05593">
    <property type="entry name" value="RHS_repeat"/>
    <property type="match status" value="2"/>
</dbReference>
<gene>
    <name evidence="4" type="ORF">B0I32_14319</name>
</gene>
<evidence type="ECO:0000313" key="5">
    <source>
        <dbReference type="Proteomes" id="UP000238312"/>
    </source>
</evidence>
<evidence type="ECO:0000256" key="2">
    <source>
        <dbReference type="SAM" id="MobiDB-lite"/>
    </source>
</evidence>
<dbReference type="OrthoDB" id="291011at2"/>
<dbReference type="InterPro" id="IPR022385">
    <property type="entry name" value="Rhs_assc_core"/>
</dbReference>
<comment type="caution">
    <text evidence="4">The sequence shown here is derived from an EMBL/GenBank/DDBJ whole genome shotgun (WGS) entry which is preliminary data.</text>
</comment>
<sequence length="2069" mass="223956">MQHGDSADLTITFENPGHPMTPPIDAHAGQNSGRLGVRLPTSLTKRDEMRSSPVRRVLGRAATLGLVTTLGISMVVALPATAAAADRPPGDPAPLSRATDVDGKDLKVPAKPADPVWESRLRGKTEVRWPEAATAEIDVAAATKAARVGDSPVTVRAATPDKSGALSPAKVKVNLWNRAAVESLGARGLVVDLRRTDGKPGKGPVDLELDYAGFRRAYGGDFGARLRVVALPACALTDPAKPECRQQTTVATRNDAKAGKAFARVMAEPEGAVYALDSAPEGQTGDFKATSLSPSMKWAVGNNSGSFSLSYPVTAPKVPGGLVPEFAMSYSSGSVDGRTASTNNQVSWVGEGWDLWSGYVEWRFKGCADDGVTSQYTGDLCWAGDHASIVFDGKASELLYDSGRRLWRLKNDDGSRVEQMSGAANGDRDGQYWRVTTTDGTQYYFGYKPETQSTWTVPVFGNDAGEPCNNTSGFGASWCQQAWRWNLDHVVDRAGNTITYFYNKESNHYGLNMARAKVEYTRGGTLDRAEYGARAGVAATAMVDFDVAERCLTGADCSRHTKESYPDVPYDQECTDATCAGKVSPTFWSTKRLANVTTSIGGRPVESWTLEQGFPLTGDSSDPALWLHKLTRTGHAGGQQTTIPPIEFRSLPEPNRVNTPEDGLLPMQKHRIHTIHNESGGRIEINWAPDDCPASGLPQLKPEENTRRCFPVRWTPPGAETKSDWFRKYVVAEVNADEHVAGGKIEKTFYDYSGGGAWHYNDDPLQKPAHRSWTQWRGYGVVKVRTGDPAAEPGVRQTEKEYRYFRGMHGDRLNPAGGSKSAKVADSTATQHDDFDGLQGFLLEERTLDGVNGPEVSGTLNLPHRVNTATQGSANAYVVKLAKTSGRTTLAAGGVRSTEIGYSYDEQDHTVLEVSDRGDLSKSDDDRCTTTAYAKNPGAWILDLPSQVTTVGATCGTAPTFPRDAISDERIYYDGKALGAAPSAGFATRKEKLKDYVNGEPTYVLDAQTTFDPYGRPLTVTDALGRVSATTYTPQTGPPTAVYTRDPACDTATNPATDPACNTKRTTTMDPAFLEPLSTTDVNGRRTEMTYDGFGRLTAVWKPGRTKGQDSPNVRYTYRIRTDGTSSVATQSLNAALKTQTSYALFDGFLRPRQTQEPAWLQGGLPGRIITDILRDTRGLEVKRNGQYFDGQVASSNLFQLDSGDAQIPSQTVLTYDGAGREIKSELRSQGRSLSDTWVTTTEHRGDHTVVRPPKGGTPTMAFKDARARLTELRQLNTVAGQPGVTTKYAYDKAGRLTTLTDPAGNQWSYRYDVRGRQIEARDPDKGTYTMEYDDGDQLIKRTDARGQSITYRYDKLGREYETSATRTGSATVTTLTKKTYDTVPGARGQLASSTRFAGDQQQPYKTEILGYDAAYNVTEQLLTIPATEPGLAGTYRSKARYSPDGALTWESVPILGGDVGGEEINYTYDDFGKLSGVGNDNNSYVSYTRYTEFGEVEMIRRGAVNNEAWTLKDYTTATRRLSQINVETRKTVGVQQGMSYTHDEEGNVTKLVTTVPGQKIDRQCFGYDFLKRLTQVWTAGSTTADDCRLAAGSTIDGPAPYWTTYDYDQIGNRKGETEHGLAGARDTVRTSAYPATGQPRPHAPLSVTTDGPGGEKTDTYDYYPTGSTKTRPGPGGTAQTVHWDEEDRLASTSAGTSSVYEVDGDRLISRDSAGSTLFLDSGEVRWNKATGQRTGTRYYKHDGEVIGMRTAKAVTWLSQDHNSSDVAAIDAVTLQVVHRRLDPFGKQRGASPAGWPSSRGFVGGITESATGLTKLGVRDYDPSAGKFLSVDPLLDPGTPEHMNAYSYANNTPVTLSDPDGRIPQGPMCPDGECNHRYGPPKRQNNPATGYNPVPPPWKPPPAPRYPINRNKANCADGEAPCRGVLGSKPLVPQPVSRPAPATNCASFDRYELTICRSSSREGDTTIERYTVKTPSGEWWRETRTYPGGGQLICRSSSEHCTAKAPVKVSTDWDCAKEVLDLTGSGAALVIGAAAATSGQPGAVVLGVGGVVGGLATIGGNLIGVNKEC</sequence>
<proteinExistence type="predicted"/>
<evidence type="ECO:0000259" key="3">
    <source>
        <dbReference type="PROSITE" id="PS01159"/>
    </source>
</evidence>
<dbReference type="Proteomes" id="UP000238312">
    <property type="component" value="Unassembled WGS sequence"/>
</dbReference>
<feature type="compositionally biased region" description="Pro residues" evidence="2">
    <location>
        <begin position="1893"/>
        <end position="1905"/>
    </location>
</feature>
<dbReference type="InterPro" id="IPR056823">
    <property type="entry name" value="TEN-like_YD-shell"/>
</dbReference>
<name>A0A2T0LT33_9ACTN</name>
<dbReference type="PANTHER" id="PTHR32305:SF17">
    <property type="entry name" value="TRNA NUCLEASE WAPA"/>
    <property type="match status" value="1"/>
</dbReference>
<accession>A0A2T0LT33</accession>
<dbReference type="InterPro" id="IPR001202">
    <property type="entry name" value="WW_dom"/>
</dbReference>
<dbReference type="NCBIfam" id="TIGR03696">
    <property type="entry name" value="Rhs_assc_core"/>
    <property type="match status" value="1"/>
</dbReference>
<keyword evidence="5" id="KW-1185">Reference proteome</keyword>
<feature type="region of interest" description="Disordered" evidence="2">
    <location>
        <begin position="1872"/>
        <end position="1906"/>
    </location>
</feature>
<feature type="region of interest" description="Disordered" evidence="2">
    <location>
        <begin position="635"/>
        <end position="654"/>
    </location>
</feature>
<dbReference type="InterPro" id="IPR006530">
    <property type="entry name" value="YD"/>
</dbReference>
<feature type="compositionally biased region" description="Basic and acidic residues" evidence="2">
    <location>
        <begin position="99"/>
        <end position="108"/>
    </location>
</feature>
<dbReference type="InterPro" id="IPR031325">
    <property type="entry name" value="RHS_repeat"/>
</dbReference>
<feature type="region of interest" description="Disordered" evidence="2">
    <location>
        <begin position="1632"/>
        <end position="1681"/>
    </location>
</feature>
<dbReference type="Pfam" id="PF25023">
    <property type="entry name" value="TEN_YD-shell"/>
    <property type="match status" value="1"/>
</dbReference>
<organism evidence="4 5">
    <name type="scientific">Nonomuraea fuscirosea</name>
    <dbReference type="NCBI Taxonomy" id="1291556"/>
    <lineage>
        <taxon>Bacteria</taxon>
        <taxon>Bacillati</taxon>
        <taxon>Actinomycetota</taxon>
        <taxon>Actinomycetes</taxon>
        <taxon>Streptosporangiales</taxon>
        <taxon>Streptosporangiaceae</taxon>
        <taxon>Nonomuraea</taxon>
    </lineage>
</organism>